<dbReference type="GO" id="GO:0019240">
    <property type="term" value="P:citrulline biosynthetic process"/>
    <property type="evidence" value="ECO:0007669"/>
    <property type="project" value="TreeGrafter"/>
</dbReference>
<feature type="binding site" evidence="7">
    <location>
        <position position="159"/>
    </location>
    <ligand>
        <name>L-ornithine</name>
        <dbReference type="ChEBI" id="CHEBI:46911"/>
    </ligand>
</feature>
<dbReference type="NCBIfam" id="NF001986">
    <property type="entry name" value="PRK00779.1"/>
    <property type="match status" value="1"/>
</dbReference>
<dbReference type="FunFam" id="3.40.50.1370:FF:000008">
    <property type="entry name" value="Ornithine carbamoyltransferase"/>
    <property type="match status" value="1"/>
</dbReference>
<dbReference type="GO" id="GO:0042450">
    <property type="term" value="P:L-arginine biosynthetic process via ornithine"/>
    <property type="evidence" value="ECO:0007669"/>
    <property type="project" value="UniProtKB-UniRule"/>
</dbReference>
<comment type="similarity">
    <text evidence="2 7">Belongs to the aspartate/ornithine carbamoyltransferase superfamily. OTCase family.</text>
</comment>
<proteinExistence type="inferred from homology"/>
<dbReference type="SUPFAM" id="SSF53671">
    <property type="entry name" value="Aspartate/ornithine carbamoyltransferase"/>
    <property type="match status" value="1"/>
</dbReference>
<dbReference type="InterPro" id="IPR006131">
    <property type="entry name" value="Asp_carbamoyltransf_Asp/Orn-bd"/>
</dbReference>
<feature type="binding site" evidence="7">
    <location>
        <begin position="223"/>
        <end position="224"/>
    </location>
    <ligand>
        <name>L-ornithine</name>
        <dbReference type="ChEBI" id="CHEBI:46911"/>
    </ligand>
</feature>
<dbReference type="GO" id="GO:0004585">
    <property type="term" value="F:ornithine carbamoyltransferase activity"/>
    <property type="evidence" value="ECO:0007669"/>
    <property type="project" value="UniProtKB-UniRule"/>
</dbReference>
<evidence type="ECO:0000256" key="5">
    <source>
        <dbReference type="ARBA" id="ARBA00022679"/>
    </source>
</evidence>
<evidence type="ECO:0000313" key="12">
    <source>
        <dbReference type="Proteomes" id="UP000006048"/>
    </source>
</evidence>
<feature type="binding site" evidence="7">
    <location>
        <begin position="128"/>
        <end position="131"/>
    </location>
    <ligand>
        <name>carbamoyl phosphate</name>
        <dbReference type="ChEBI" id="CHEBI:58228"/>
    </ligand>
</feature>
<dbReference type="InterPro" id="IPR006132">
    <property type="entry name" value="Asp/Orn_carbamoyltranf_P-bd"/>
</dbReference>
<dbReference type="PATRIC" id="fig|869212.3.peg.4048"/>
<protein>
    <recommendedName>
        <fullName evidence="3 8">Ornithine carbamoyltransferase</fullName>
        <ecNumber evidence="3 8">2.1.3.3</ecNumber>
    </recommendedName>
</protein>
<feature type="domain" description="Aspartate/ornithine carbamoyltransferase carbamoyl-P binding" evidence="10">
    <location>
        <begin position="3"/>
        <end position="141"/>
    </location>
</feature>
<dbReference type="GO" id="GO:0005737">
    <property type="term" value="C:cytoplasm"/>
    <property type="evidence" value="ECO:0007669"/>
    <property type="project" value="UniProtKB-SubCell"/>
</dbReference>
<dbReference type="PRINTS" id="PR00102">
    <property type="entry name" value="OTCASE"/>
</dbReference>
<feature type="binding site" evidence="7">
    <location>
        <position position="101"/>
    </location>
    <ligand>
        <name>carbamoyl phosphate</name>
        <dbReference type="ChEBI" id="CHEBI:58228"/>
    </ligand>
</feature>
<dbReference type="EMBL" id="CP002959">
    <property type="protein sequence ID" value="AFM14647.1"/>
    <property type="molecule type" value="Genomic_DNA"/>
</dbReference>
<dbReference type="PANTHER" id="PTHR45753">
    <property type="entry name" value="ORNITHINE CARBAMOYLTRANSFERASE, MITOCHONDRIAL"/>
    <property type="match status" value="1"/>
</dbReference>
<accession>I4BBJ0</accession>
<evidence type="ECO:0000256" key="6">
    <source>
        <dbReference type="ARBA" id="ARBA00048772"/>
    </source>
</evidence>
<keyword evidence="5 7" id="KW-0808">Transferase</keyword>
<dbReference type="PRINTS" id="PR00100">
    <property type="entry name" value="AOTCASE"/>
</dbReference>
<dbReference type="AlphaFoldDB" id="I4BBJ0"/>
<dbReference type="InterPro" id="IPR024904">
    <property type="entry name" value="OTCase_ArgI"/>
</dbReference>
<dbReference type="HAMAP" id="MF_01109">
    <property type="entry name" value="OTCase"/>
    <property type="match status" value="1"/>
</dbReference>
<feature type="binding site" evidence="7">
    <location>
        <position position="287"/>
    </location>
    <ligand>
        <name>carbamoyl phosphate</name>
        <dbReference type="ChEBI" id="CHEBI:58228"/>
    </ligand>
</feature>
<keyword evidence="12" id="KW-1185">Reference proteome</keyword>
<dbReference type="PANTHER" id="PTHR45753:SF3">
    <property type="entry name" value="ORNITHINE TRANSCARBAMYLASE, MITOCHONDRIAL"/>
    <property type="match status" value="1"/>
</dbReference>
<evidence type="ECO:0000256" key="8">
    <source>
        <dbReference type="NCBIfam" id="TIGR00658"/>
    </source>
</evidence>
<feature type="binding site" evidence="7">
    <location>
        <position position="77"/>
    </location>
    <ligand>
        <name>carbamoyl phosphate</name>
        <dbReference type="ChEBI" id="CHEBI:58228"/>
    </ligand>
</feature>
<dbReference type="NCBIfam" id="TIGR00658">
    <property type="entry name" value="orni_carb_tr"/>
    <property type="match status" value="1"/>
</dbReference>
<dbReference type="InterPro" id="IPR036901">
    <property type="entry name" value="Asp/Orn_carbamoylTrfase_sf"/>
</dbReference>
<comment type="pathway">
    <text evidence="1">Amino-acid biosynthesis; L-arginine biosynthesis; L-arginine from L-ornithine and carbamoyl phosphate: step 1/3.</text>
</comment>
<evidence type="ECO:0000313" key="11">
    <source>
        <dbReference type="EMBL" id="AFM14647.1"/>
    </source>
</evidence>
<organism evidence="11 12">
    <name type="scientific">Turneriella parva (strain ATCC BAA-1111 / DSM 21527 / NCTC 11395 / H)</name>
    <name type="common">Leptospira parva</name>
    <dbReference type="NCBI Taxonomy" id="869212"/>
    <lineage>
        <taxon>Bacteria</taxon>
        <taxon>Pseudomonadati</taxon>
        <taxon>Spirochaetota</taxon>
        <taxon>Spirochaetia</taxon>
        <taxon>Leptospirales</taxon>
        <taxon>Leptospiraceae</taxon>
        <taxon>Turneriella</taxon>
    </lineage>
</organism>
<keyword evidence="4" id="KW-0056">Arginine metabolism</keyword>
<evidence type="ECO:0000256" key="7">
    <source>
        <dbReference type="HAMAP-Rule" id="MF_01109"/>
    </source>
</evidence>
<dbReference type="RefSeq" id="WP_014805123.1">
    <property type="nucleotide sequence ID" value="NC_018020.1"/>
</dbReference>
<dbReference type="HOGENOM" id="CLU_043846_3_2_12"/>
<evidence type="ECO:0000259" key="10">
    <source>
        <dbReference type="Pfam" id="PF02729"/>
    </source>
</evidence>
<comment type="catalytic activity">
    <reaction evidence="6 7">
        <text>carbamoyl phosphate + L-ornithine = L-citrulline + phosphate + H(+)</text>
        <dbReference type="Rhea" id="RHEA:19513"/>
        <dbReference type="ChEBI" id="CHEBI:15378"/>
        <dbReference type="ChEBI" id="CHEBI:43474"/>
        <dbReference type="ChEBI" id="CHEBI:46911"/>
        <dbReference type="ChEBI" id="CHEBI:57743"/>
        <dbReference type="ChEBI" id="CHEBI:58228"/>
        <dbReference type="EC" id="2.1.3.3"/>
    </reaction>
</comment>
<keyword evidence="7" id="KW-0963">Cytoplasm</keyword>
<dbReference type="Pfam" id="PF00185">
    <property type="entry name" value="OTCace"/>
    <property type="match status" value="1"/>
</dbReference>
<feature type="domain" description="Aspartate/ornithine carbamoyltransferase Asp/Orn-binding" evidence="9">
    <location>
        <begin position="147"/>
        <end position="297"/>
    </location>
</feature>
<dbReference type="Proteomes" id="UP000006048">
    <property type="component" value="Chromosome"/>
</dbReference>
<feature type="binding site" evidence="7">
    <location>
        <position position="219"/>
    </location>
    <ligand>
        <name>L-ornithine</name>
        <dbReference type="ChEBI" id="CHEBI:46911"/>
    </ligand>
</feature>
<gene>
    <name evidence="11" type="ordered locus">Turpa_4013</name>
</gene>
<comment type="subcellular location">
    <subcellularLocation>
        <location evidence="7">Cytoplasm</location>
    </subcellularLocation>
</comment>
<dbReference type="OrthoDB" id="9802587at2"/>
<evidence type="ECO:0000259" key="9">
    <source>
        <dbReference type="Pfam" id="PF00185"/>
    </source>
</evidence>
<dbReference type="GO" id="GO:0016597">
    <property type="term" value="F:amino acid binding"/>
    <property type="evidence" value="ECO:0007669"/>
    <property type="project" value="InterPro"/>
</dbReference>
<sequence length="300" mass="32810">MSRSFLSLSSLSSSEFSDLLDRAIAGKRDNGLWGKPLAGKSVALFFEKPSTRTRISFEVGVYQLGGQPIVLTQNDLQLSRGEDIADTARVMRRYVHGIMARVKSHATLEALASYSGIPVINGLSEKFHPCQALADYMTLRENNVPQGGRFVFCGDGSSNMAHSLIIGSAHYGCEIVIATPAELLPDAQVLTIAARLGAQVKITQDAREAAKNADVLYTDVWVSMGQEKEAEAKKRLLGPYQINEELISLAKPSAIILHCLPAHKGEEITEGAFEARNSRIFDQAENRLHAQKAILEFLIK</sequence>
<dbReference type="Gene3D" id="3.40.50.1370">
    <property type="entry name" value="Aspartate/ornithine carbamoyltransferase"/>
    <property type="match status" value="2"/>
</dbReference>
<feature type="binding site" evidence="7">
    <location>
        <begin position="259"/>
        <end position="260"/>
    </location>
    <ligand>
        <name>carbamoyl phosphate</name>
        <dbReference type="ChEBI" id="CHEBI:58228"/>
    </ligand>
</feature>
<dbReference type="Pfam" id="PF02729">
    <property type="entry name" value="OTCace_N"/>
    <property type="match status" value="1"/>
</dbReference>
<dbReference type="PROSITE" id="PS00097">
    <property type="entry name" value="CARBAMOYLTRANSFERASE"/>
    <property type="match status" value="1"/>
</dbReference>
<dbReference type="STRING" id="869212.Turpa_4013"/>
<name>I4BBJ0_TURPD</name>
<reference evidence="11 12" key="1">
    <citation type="submission" date="2012-06" db="EMBL/GenBank/DDBJ databases">
        <title>The complete chromosome of genome of Turneriella parva DSM 21527.</title>
        <authorList>
            <consortium name="US DOE Joint Genome Institute (JGI-PGF)"/>
            <person name="Lucas S."/>
            <person name="Han J."/>
            <person name="Lapidus A."/>
            <person name="Bruce D."/>
            <person name="Goodwin L."/>
            <person name="Pitluck S."/>
            <person name="Peters L."/>
            <person name="Kyrpides N."/>
            <person name="Mavromatis K."/>
            <person name="Ivanova N."/>
            <person name="Mikhailova N."/>
            <person name="Chertkov O."/>
            <person name="Detter J.C."/>
            <person name="Tapia R."/>
            <person name="Han C."/>
            <person name="Land M."/>
            <person name="Hauser L."/>
            <person name="Markowitz V."/>
            <person name="Cheng J.-F."/>
            <person name="Hugenholtz P."/>
            <person name="Woyke T."/>
            <person name="Wu D."/>
            <person name="Gronow S."/>
            <person name="Wellnitz S."/>
            <person name="Brambilla E."/>
            <person name="Klenk H.-P."/>
            <person name="Eisen J.A."/>
        </authorList>
    </citation>
    <scope>NUCLEOTIDE SEQUENCE [LARGE SCALE GENOMIC DNA]</scope>
    <source>
        <strain evidence="12">ATCC BAA-1111 / DSM 21527 / NCTC 11395 / H</strain>
    </source>
</reference>
<dbReference type="EC" id="2.1.3.3" evidence="3 8"/>
<evidence type="ECO:0000256" key="2">
    <source>
        <dbReference type="ARBA" id="ARBA00007805"/>
    </source>
</evidence>
<feature type="binding site" evidence="7">
    <location>
        <begin position="50"/>
        <end position="53"/>
    </location>
    <ligand>
        <name>carbamoyl phosphate</name>
        <dbReference type="ChEBI" id="CHEBI:58228"/>
    </ligand>
</feature>
<dbReference type="InterPro" id="IPR006130">
    <property type="entry name" value="Asp/Orn_carbamoylTrfase"/>
</dbReference>
<evidence type="ECO:0000256" key="4">
    <source>
        <dbReference type="ARBA" id="ARBA00022503"/>
    </source>
</evidence>
<dbReference type="InterPro" id="IPR002292">
    <property type="entry name" value="Orn/put_carbamltrans"/>
</dbReference>
<evidence type="ECO:0000256" key="3">
    <source>
        <dbReference type="ARBA" id="ARBA00013007"/>
    </source>
</evidence>
<evidence type="ECO:0000256" key="1">
    <source>
        <dbReference type="ARBA" id="ARBA00004975"/>
    </source>
</evidence>
<dbReference type="KEGG" id="tpx:Turpa_4013"/>